<dbReference type="OrthoDB" id="422086at2759"/>
<evidence type="ECO:0000256" key="6">
    <source>
        <dbReference type="SAM" id="SignalP"/>
    </source>
</evidence>
<evidence type="ECO:0000256" key="3">
    <source>
        <dbReference type="ARBA" id="ARBA00022989"/>
    </source>
</evidence>
<evidence type="ECO:0000256" key="1">
    <source>
        <dbReference type="ARBA" id="ARBA00004141"/>
    </source>
</evidence>
<accession>A0A165B042</accession>
<evidence type="ECO:0000256" key="4">
    <source>
        <dbReference type="ARBA" id="ARBA00023136"/>
    </source>
</evidence>
<comment type="similarity">
    <text evidence="5">Belongs to the class VI-like SAM-binding methyltransferase superfamily. Isoprenylcysteine carboxyl methyltransferase family.</text>
</comment>
<dbReference type="STRING" id="1314785.A0A165B042"/>
<keyword evidence="5" id="KW-0808">Transferase</keyword>
<keyword evidence="5" id="KW-0489">Methyltransferase</keyword>
<feature type="chain" id="PRO_5007855435" description="Protein-S-isoprenylcysteine O-methyltransferase" evidence="6">
    <location>
        <begin position="20"/>
        <end position="240"/>
    </location>
</feature>
<evidence type="ECO:0000313" key="8">
    <source>
        <dbReference type="Proteomes" id="UP000076871"/>
    </source>
</evidence>
<feature type="transmembrane region" description="Helical" evidence="5">
    <location>
        <begin position="157"/>
        <end position="177"/>
    </location>
</feature>
<feature type="signal peptide" evidence="6">
    <location>
        <begin position="1"/>
        <end position="19"/>
    </location>
</feature>
<dbReference type="AlphaFoldDB" id="A0A165B042"/>
<dbReference type="InParanoid" id="A0A165B042"/>
<evidence type="ECO:0000313" key="7">
    <source>
        <dbReference type="EMBL" id="KZS99976.1"/>
    </source>
</evidence>
<comment type="caution">
    <text evidence="5">Lacks conserved residue(s) required for the propagation of feature annotation.</text>
</comment>
<reference evidence="7 8" key="1">
    <citation type="journal article" date="2016" name="Mol. Biol. Evol.">
        <title>Comparative Genomics of Early-Diverging Mushroom-Forming Fungi Provides Insights into the Origins of Lignocellulose Decay Capabilities.</title>
        <authorList>
            <person name="Nagy L.G."/>
            <person name="Riley R."/>
            <person name="Tritt A."/>
            <person name="Adam C."/>
            <person name="Daum C."/>
            <person name="Floudas D."/>
            <person name="Sun H."/>
            <person name="Yadav J.S."/>
            <person name="Pangilinan J."/>
            <person name="Larsson K.H."/>
            <person name="Matsuura K."/>
            <person name="Barry K."/>
            <person name="Labutti K."/>
            <person name="Kuo R."/>
            <person name="Ohm R.A."/>
            <person name="Bhattacharya S.S."/>
            <person name="Shirouzu T."/>
            <person name="Yoshinaga Y."/>
            <person name="Martin F.M."/>
            <person name="Grigoriev I.V."/>
            <person name="Hibbett D.S."/>
        </authorList>
    </citation>
    <scope>NUCLEOTIDE SEQUENCE [LARGE SCALE GENOMIC DNA]</scope>
    <source>
        <strain evidence="7 8">93-53</strain>
    </source>
</reference>
<sequence length="240" mass="26693">MSLVKILLIFASTLAAIHSATPPNPQVAHDARPKALPAWERLFSAVSKELSLTFRCLMYIGGTLESLVILADAYPKNPLSQMVLQALINGSRSLAHRINISPQFLVGAALATCGGYVRYLCYRALGRHFTFEVSILDRHQLITSGPYAYIRYPSYPAWIASIIGLAMCFTSPGSWLVECGVVNTAAGRMGIGLYAAITLYTVIGFAKRMEHEEALLKTEFGKQWDEWAMRVPYRMIPYVW</sequence>
<dbReference type="EMBL" id="KV427703">
    <property type="protein sequence ID" value="KZS99976.1"/>
    <property type="molecule type" value="Genomic_DNA"/>
</dbReference>
<dbReference type="GO" id="GO:0032259">
    <property type="term" value="P:methylation"/>
    <property type="evidence" value="ECO:0007669"/>
    <property type="project" value="UniProtKB-KW"/>
</dbReference>
<gene>
    <name evidence="7" type="ORF">LAESUDRAFT_718403</name>
</gene>
<dbReference type="InterPro" id="IPR007269">
    <property type="entry name" value="ICMT_MeTrfase"/>
</dbReference>
<comment type="catalytic activity">
    <reaction evidence="5">
        <text>[protein]-C-terminal S-[(2E,6E)-farnesyl]-L-cysteine + S-adenosyl-L-methionine = [protein]-C-terminal S-[(2E,6E)-farnesyl]-L-cysteine methyl ester + S-adenosyl-L-homocysteine</text>
        <dbReference type="Rhea" id="RHEA:21672"/>
        <dbReference type="Rhea" id="RHEA-COMP:12125"/>
        <dbReference type="Rhea" id="RHEA-COMP:12126"/>
        <dbReference type="ChEBI" id="CHEBI:57856"/>
        <dbReference type="ChEBI" id="CHEBI:59789"/>
        <dbReference type="ChEBI" id="CHEBI:90510"/>
        <dbReference type="ChEBI" id="CHEBI:90511"/>
        <dbReference type="EC" id="2.1.1.100"/>
    </reaction>
</comment>
<keyword evidence="5" id="KW-0256">Endoplasmic reticulum</keyword>
<keyword evidence="4 5" id="KW-0472">Membrane</keyword>
<dbReference type="Proteomes" id="UP000076871">
    <property type="component" value="Unassembled WGS sequence"/>
</dbReference>
<organism evidence="7 8">
    <name type="scientific">Laetiporus sulphureus 93-53</name>
    <dbReference type="NCBI Taxonomy" id="1314785"/>
    <lineage>
        <taxon>Eukaryota</taxon>
        <taxon>Fungi</taxon>
        <taxon>Dikarya</taxon>
        <taxon>Basidiomycota</taxon>
        <taxon>Agaricomycotina</taxon>
        <taxon>Agaricomycetes</taxon>
        <taxon>Polyporales</taxon>
        <taxon>Laetiporus</taxon>
    </lineage>
</organism>
<name>A0A165B042_9APHY</name>
<dbReference type="GO" id="GO:0004671">
    <property type="term" value="F:protein C-terminal S-isoprenylcysteine carboxyl O-methyltransferase activity"/>
    <property type="evidence" value="ECO:0007669"/>
    <property type="project" value="UniProtKB-EC"/>
</dbReference>
<dbReference type="Pfam" id="PF04140">
    <property type="entry name" value="ICMT"/>
    <property type="match status" value="1"/>
</dbReference>
<dbReference type="RefSeq" id="XP_040757717.1">
    <property type="nucleotide sequence ID" value="XM_040907425.1"/>
</dbReference>
<dbReference type="EC" id="2.1.1.100" evidence="5"/>
<proteinExistence type="inferred from homology"/>
<keyword evidence="5" id="KW-0949">S-adenosyl-L-methionine</keyword>
<keyword evidence="8" id="KW-1185">Reference proteome</keyword>
<dbReference type="GeneID" id="63824454"/>
<evidence type="ECO:0000256" key="5">
    <source>
        <dbReference type="RuleBase" id="RU362022"/>
    </source>
</evidence>
<dbReference type="PANTHER" id="PTHR12714">
    <property type="entry name" value="PROTEIN-S ISOPRENYLCYSTEINE O-METHYLTRANSFERASE"/>
    <property type="match status" value="1"/>
</dbReference>
<protein>
    <recommendedName>
        <fullName evidence="5">Protein-S-isoprenylcysteine O-methyltransferase</fullName>
        <ecNumber evidence="5">2.1.1.100</ecNumber>
    </recommendedName>
</protein>
<dbReference type="Gene3D" id="1.20.120.1630">
    <property type="match status" value="1"/>
</dbReference>
<evidence type="ECO:0000256" key="2">
    <source>
        <dbReference type="ARBA" id="ARBA00022692"/>
    </source>
</evidence>
<dbReference type="PANTHER" id="PTHR12714:SF9">
    <property type="entry name" value="PROTEIN-S-ISOPRENYLCYSTEINE O-METHYLTRANSFERASE"/>
    <property type="match status" value="1"/>
</dbReference>
<keyword evidence="6" id="KW-0732">Signal</keyword>
<keyword evidence="3 5" id="KW-1133">Transmembrane helix</keyword>
<feature type="transmembrane region" description="Helical" evidence="5">
    <location>
        <begin position="189"/>
        <end position="206"/>
    </location>
</feature>
<keyword evidence="2 5" id="KW-0812">Transmembrane</keyword>
<dbReference type="GO" id="GO:0005789">
    <property type="term" value="C:endoplasmic reticulum membrane"/>
    <property type="evidence" value="ECO:0007669"/>
    <property type="project" value="UniProtKB-SubCell"/>
</dbReference>
<comment type="subcellular location">
    <subcellularLocation>
        <location evidence="5">Endoplasmic reticulum membrane</location>
        <topology evidence="5">Multi-pass membrane protein</topology>
    </subcellularLocation>
    <subcellularLocation>
        <location evidence="1">Membrane</location>
        <topology evidence="1">Multi-pass membrane protein</topology>
    </subcellularLocation>
</comment>